<accession>A0A9W7IFZ7</accession>
<dbReference type="EMBL" id="BSYR01000026">
    <property type="protein sequence ID" value="GMI94678.1"/>
    <property type="molecule type" value="Genomic_DNA"/>
</dbReference>
<dbReference type="Pfam" id="PF02221">
    <property type="entry name" value="E1_DerP2_DerF2"/>
    <property type="match status" value="1"/>
</dbReference>
<feature type="signal peptide" evidence="2">
    <location>
        <begin position="1"/>
        <end position="25"/>
    </location>
</feature>
<dbReference type="GO" id="GO:0032366">
    <property type="term" value="P:intracellular sterol transport"/>
    <property type="evidence" value="ECO:0007669"/>
    <property type="project" value="InterPro"/>
</dbReference>
<evidence type="ECO:0000313" key="5">
    <source>
        <dbReference type="Proteomes" id="UP001165190"/>
    </source>
</evidence>
<dbReference type="Proteomes" id="UP001165190">
    <property type="component" value="Unassembled WGS sequence"/>
</dbReference>
<feature type="chain" id="PRO_5040807184" description="MD-2-related lipid-recognition domain-containing protein" evidence="2">
    <location>
        <begin position="26"/>
        <end position="156"/>
    </location>
</feature>
<dbReference type="FunFam" id="2.60.40.770:FF:000002">
    <property type="entry name" value="putative phosphatidylglycerol/phosphatidylinositol transfer protein DDB_G0282179"/>
    <property type="match status" value="1"/>
</dbReference>
<dbReference type="AlphaFoldDB" id="A0A9W7IFZ7"/>
<comment type="caution">
    <text evidence="4">The sequence shown here is derived from an EMBL/GenBank/DDBJ whole genome shotgun (WGS) entry which is preliminary data.</text>
</comment>
<dbReference type="PANTHER" id="PTHR11306:SF65">
    <property type="entry name" value="PHOSPHATIDYLGLYCEROL_PHOSPHATIDYLINOSITOL TRANSFER PROTEIN DDB_G0282179"/>
    <property type="match status" value="1"/>
</dbReference>
<evidence type="ECO:0000256" key="2">
    <source>
        <dbReference type="SAM" id="SignalP"/>
    </source>
</evidence>
<sequence>MDTAALHFKLALLALSLLFLPSLQATYFQYCDTEANYVAKVSGIDISPNPVVRGKPATFNISASTGKAISGGKAVIDVYYFGVHIHQEIHPLCEETSCPIAVGNFVLSHNQVLPGFTPPGSYTLRMNLFGDGDSITCISFGFKIVLGTSGSSVSNI</sequence>
<feature type="domain" description="MD-2-related lipid-recognition" evidence="3">
    <location>
        <begin position="28"/>
        <end position="142"/>
    </location>
</feature>
<dbReference type="GO" id="GO:0032934">
    <property type="term" value="F:sterol binding"/>
    <property type="evidence" value="ECO:0007669"/>
    <property type="project" value="InterPro"/>
</dbReference>
<organism evidence="4 5">
    <name type="scientific">Hibiscus trionum</name>
    <name type="common">Flower of an hour</name>
    <dbReference type="NCBI Taxonomy" id="183268"/>
    <lineage>
        <taxon>Eukaryota</taxon>
        <taxon>Viridiplantae</taxon>
        <taxon>Streptophyta</taxon>
        <taxon>Embryophyta</taxon>
        <taxon>Tracheophyta</taxon>
        <taxon>Spermatophyta</taxon>
        <taxon>Magnoliopsida</taxon>
        <taxon>eudicotyledons</taxon>
        <taxon>Gunneridae</taxon>
        <taxon>Pentapetalae</taxon>
        <taxon>rosids</taxon>
        <taxon>malvids</taxon>
        <taxon>Malvales</taxon>
        <taxon>Malvaceae</taxon>
        <taxon>Malvoideae</taxon>
        <taxon>Hibiscus</taxon>
    </lineage>
</organism>
<keyword evidence="5" id="KW-1185">Reference proteome</keyword>
<protein>
    <recommendedName>
        <fullName evidence="3">MD-2-related lipid-recognition domain-containing protein</fullName>
    </recommendedName>
</protein>
<gene>
    <name evidence="4" type="ORF">HRI_003137100</name>
</gene>
<reference evidence="4" key="1">
    <citation type="submission" date="2023-05" db="EMBL/GenBank/DDBJ databases">
        <title>Genome and transcriptome analyses reveal genes involved in the formation of fine ridges on petal epidermal cells in Hibiscus trionum.</title>
        <authorList>
            <person name="Koshimizu S."/>
            <person name="Masuda S."/>
            <person name="Ishii T."/>
            <person name="Shirasu K."/>
            <person name="Hoshino A."/>
            <person name="Arita M."/>
        </authorList>
    </citation>
    <scope>NUCLEOTIDE SEQUENCE</scope>
    <source>
        <strain evidence="4">Hamamatsu line</strain>
    </source>
</reference>
<dbReference type="InterPro" id="IPR003172">
    <property type="entry name" value="ML_dom"/>
</dbReference>
<dbReference type="InterPro" id="IPR033917">
    <property type="entry name" value="ML_PG-PI_TP"/>
</dbReference>
<name>A0A9W7IFZ7_HIBTR</name>
<evidence type="ECO:0000259" key="3">
    <source>
        <dbReference type="SMART" id="SM00737"/>
    </source>
</evidence>
<dbReference type="PANTHER" id="PTHR11306">
    <property type="entry name" value="NIEMANN PICK TYPE C2 PROTEIN NPC2-RELATED"/>
    <property type="match status" value="1"/>
</dbReference>
<dbReference type="SUPFAM" id="SSF81296">
    <property type="entry name" value="E set domains"/>
    <property type="match status" value="1"/>
</dbReference>
<dbReference type="OrthoDB" id="6409159at2759"/>
<keyword evidence="1 2" id="KW-0732">Signal</keyword>
<dbReference type="Gene3D" id="2.60.40.770">
    <property type="match status" value="1"/>
</dbReference>
<dbReference type="InterPro" id="IPR014756">
    <property type="entry name" value="Ig_E-set"/>
</dbReference>
<proteinExistence type="predicted"/>
<evidence type="ECO:0000313" key="4">
    <source>
        <dbReference type="EMBL" id="GMI94678.1"/>
    </source>
</evidence>
<dbReference type="InterPro" id="IPR039670">
    <property type="entry name" value="NPC2-like"/>
</dbReference>
<evidence type="ECO:0000256" key="1">
    <source>
        <dbReference type="ARBA" id="ARBA00022729"/>
    </source>
</evidence>
<dbReference type="SMART" id="SM00737">
    <property type="entry name" value="ML"/>
    <property type="match status" value="1"/>
</dbReference>
<dbReference type="CDD" id="cd00917">
    <property type="entry name" value="PG-PI_TP"/>
    <property type="match status" value="1"/>
</dbReference>